<dbReference type="EMBL" id="BMYK01000036">
    <property type="protein sequence ID" value="GHD01813.1"/>
    <property type="molecule type" value="Genomic_DNA"/>
</dbReference>
<sequence>MDTPPDKRHLALFDLDGTLLPLDTNQAFGQFLARRGWVDAQAWQARNAAFLEDHHLGRLDLHRFIDFSTAPWRDRGEDEQLAIRAEFVAEVIVPAIPVAARRLVAQHQQAGDLVALVTGTNEFLAAPIAAAFGIDHVLAVQLERADAGRITGRILGIPSFHVGKVDRVHAWLAAQDLRLDAFASVSFYGDSVNDLPLLDVVSRPVAVSPSDALRQVAQAKGWTIIESLAA</sequence>
<evidence type="ECO:0000313" key="4">
    <source>
        <dbReference type="EMBL" id="GHD01813.1"/>
    </source>
</evidence>
<proteinExistence type="predicted"/>
<gene>
    <name evidence="4" type="ORF">GCM10007320_60490</name>
</gene>
<accession>A0ABQ3GE52</accession>
<dbReference type="PANTHER" id="PTHR43344:SF13">
    <property type="entry name" value="PHOSPHATASE RV3661-RELATED"/>
    <property type="match status" value="1"/>
</dbReference>
<dbReference type="Proteomes" id="UP000626210">
    <property type="component" value="Unassembled WGS sequence"/>
</dbReference>
<evidence type="ECO:0000256" key="3">
    <source>
        <dbReference type="ARBA" id="ARBA00022842"/>
    </source>
</evidence>
<dbReference type="Pfam" id="PF12710">
    <property type="entry name" value="HAD"/>
    <property type="match status" value="1"/>
</dbReference>
<name>A0ABQ3GE52_9BURK</name>
<dbReference type="InterPro" id="IPR036412">
    <property type="entry name" value="HAD-like_sf"/>
</dbReference>
<dbReference type="Gene3D" id="1.20.1440.100">
    <property type="entry name" value="SG protein - dephosphorylation function"/>
    <property type="match status" value="1"/>
</dbReference>
<dbReference type="SUPFAM" id="SSF56784">
    <property type="entry name" value="HAD-like"/>
    <property type="match status" value="1"/>
</dbReference>
<protein>
    <submittedName>
        <fullName evidence="4">Phosphoserine phosphatase</fullName>
    </submittedName>
</protein>
<keyword evidence="2" id="KW-0378">Hydrolase</keyword>
<dbReference type="InterPro" id="IPR023214">
    <property type="entry name" value="HAD_sf"/>
</dbReference>
<evidence type="ECO:0000256" key="1">
    <source>
        <dbReference type="ARBA" id="ARBA00022723"/>
    </source>
</evidence>
<dbReference type="CDD" id="cd02612">
    <property type="entry name" value="HAD_PGPPase"/>
    <property type="match status" value="1"/>
</dbReference>
<dbReference type="RefSeq" id="WP_189690605.1">
    <property type="nucleotide sequence ID" value="NZ_BMYK01000036.1"/>
</dbReference>
<dbReference type="InterPro" id="IPR006385">
    <property type="entry name" value="HAD_hydro_SerB1"/>
</dbReference>
<keyword evidence="3" id="KW-0460">Magnesium</keyword>
<keyword evidence="5" id="KW-1185">Reference proteome</keyword>
<evidence type="ECO:0000256" key="2">
    <source>
        <dbReference type="ARBA" id="ARBA00022801"/>
    </source>
</evidence>
<dbReference type="PANTHER" id="PTHR43344">
    <property type="entry name" value="PHOSPHOSERINE PHOSPHATASE"/>
    <property type="match status" value="1"/>
</dbReference>
<comment type="caution">
    <text evidence="4">The sequence shown here is derived from an EMBL/GenBank/DDBJ whole genome shotgun (WGS) entry which is preliminary data.</text>
</comment>
<reference evidence="5" key="1">
    <citation type="journal article" date="2019" name="Int. J. Syst. Evol. Microbiol.">
        <title>The Global Catalogue of Microorganisms (GCM) 10K type strain sequencing project: providing services to taxonomists for standard genome sequencing and annotation.</title>
        <authorList>
            <consortium name="The Broad Institute Genomics Platform"/>
            <consortium name="The Broad Institute Genome Sequencing Center for Infectious Disease"/>
            <person name="Wu L."/>
            <person name="Ma J."/>
        </authorList>
    </citation>
    <scope>NUCLEOTIDE SEQUENCE [LARGE SCALE GENOMIC DNA]</scope>
    <source>
        <strain evidence="5">KCTC 23314</strain>
    </source>
</reference>
<evidence type="ECO:0000313" key="5">
    <source>
        <dbReference type="Proteomes" id="UP000626210"/>
    </source>
</evidence>
<dbReference type="Gene3D" id="3.40.50.1000">
    <property type="entry name" value="HAD superfamily/HAD-like"/>
    <property type="match status" value="1"/>
</dbReference>
<keyword evidence="1" id="KW-0479">Metal-binding</keyword>
<dbReference type="NCBIfam" id="TIGR01490">
    <property type="entry name" value="HAD-SF-IB-hyp1"/>
    <property type="match status" value="1"/>
</dbReference>
<dbReference type="InterPro" id="IPR050582">
    <property type="entry name" value="HAD-like_SerB"/>
</dbReference>
<dbReference type="NCBIfam" id="TIGR01488">
    <property type="entry name" value="HAD-SF-IB"/>
    <property type="match status" value="1"/>
</dbReference>
<organism evidence="4 5">
    <name type="scientific">Pseudorhodoferax aquiterrae</name>
    <dbReference type="NCBI Taxonomy" id="747304"/>
    <lineage>
        <taxon>Bacteria</taxon>
        <taxon>Pseudomonadati</taxon>
        <taxon>Pseudomonadota</taxon>
        <taxon>Betaproteobacteria</taxon>
        <taxon>Burkholderiales</taxon>
        <taxon>Comamonadaceae</taxon>
    </lineage>
</organism>